<sequence>MLKLTAVLFMTIDHLAAGLFSVGLLEENLYIILRILGRLAMPIFAYQIAYGFIKTSNYQKYLTRLTIMTIVAQIPFYLLMYNWRIDIEELFNLDMYYGLFSYWNIGLTFVSALIILKLTTLEKNILNYTLSFLAILIIIVFSDVSDYGLYGILTVIIFYVSIKYSFDFNKMFMLYLILNLCFNQLTIQTFSVFSVLLIKYIPHTRFKNDRWLFYIFYPVHMLIIYFITQFV</sequence>
<name>A0ACC8XIE5_9FIRM</name>
<protein>
    <submittedName>
        <fullName evidence="1">Uncharacterized protein</fullName>
    </submittedName>
</protein>
<gene>
    <name evidence="1" type="ORF">AN640_05140</name>
</gene>
<dbReference type="EMBL" id="LJHD01000086">
    <property type="protein sequence ID" value="ONI44901.1"/>
    <property type="molecule type" value="Genomic_DNA"/>
</dbReference>
<evidence type="ECO:0000313" key="2">
    <source>
        <dbReference type="Proteomes" id="UP000188637"/>
    </source>
</evidence>
<dbReference type="Proteomes" id="UP000188637">
    <property type="component" value="Unassembled WGS sequence"/>
</dbReference>
<proteinExistence type="predicted"/>
<comment type="caution">
    <text evidence="1">The sequence shown here is derived from an EMBL/GenBank/DDBJ whole genome shotgun (WGS) entry which is preliminary data.</text>
</comment>
<keyword evidence="2" id="KW-1185">Reference proteome</keyword>
<accession>A0ACC8XIE5</accession>
<evidence type="ECO:0000313" key="1">
    <source>
        <dbReference type="EMBL" id="ONI44901.1"/>
    </source>
</evidence>
<reference evidence="1" key="1">
    <citation type="submission" date="2016-08" db="EMBL/GenBank/DDBJ databases">
        <authorList>
            <person name="Ngugi D.K."/>
            <person name="Miyake S."/>
            <person name="Stingl U."/>
        </authorList>
    </citation>
    <scope>NUCLEOTIDE SEQUENCE</scope>
    <source>
        <strain evidence="1">SCG-D08WGA-EpuloA1</strain>
    </source>
</reference>
<organism evidence="1 2">
    <name type="scientific">Candidatus Epulonipiscium fishelsonii</name>
    <dbReference type="NCBI Taxonomy" id="77094"/>
    <lineage>
        <taxon>Bacteria</taxon>
        <taxon>Bacillati</taxon>
        <taxon>Bacillota</taxon>
        <taxon>Clostridia</taxon>
        <taxon>Lachnospirales</taxon>
        <taxon>Lachnospiraceae</taxon>
        <taxon>Candidatus Epulonipiscium</taxon>
    </lineage>
</organism>